<dbReference type="Pfam" id="PF00627">
    <property type="entry name" value="UBA"/>
    <property type="match status" value="1"/>
</dbReference>
<reference evidence="2" key="1">
    <citation type="submission" date="2015-12" db="EMBL/GenBank/DDBJ databases">
        <title>Update maize B73 reference genome by single molecule sequencing technologies.</title>
        <authorList>
            <consortium name="Maize Genome Sequencing Project"/>
            <person name="Ware D."/>
        </authorList>
    </citation>
    <scope>NUCLEOTIDE SEQUENCE [LARGE SCALE GENOMIC DNA]</scope>
    <source>
        <tissue evidence="2">Seedling</tissue>
    </source>
</reference>
<proteinExistence type="predicted"/>
<feature type="compositionally biased region" description="Low complexity" evidence="1">
    <location>
        <begin position="120"/>
        <end position="132"/>
    </location>
</feature>
<evidence type="ECO:0000313" key="2">
    <source>
        <dbReference type="EMBL" id="ONL99594.1"/>
    </source>
</evidence>
<sequence length="413" mass="43582">MREIMNMPAMQNLMNNPDLIRNMIMSNPQMREIMDRNPDLAHVLNDPSVLRQTLEAARNPEIMREMMRNTDRAMSNIESSPEGFNMLRRMYETVQEPFLNATTMSGEGNTASNPFAALLGNQGSNQPGQGQPATYTPTIGSESTTGTPAPNTNPLPNPWSTNAGSAQGATRSSGNTRTGASGHVGGTGATGGLGGLGSPDLSSLLGGLAGSPRTGASGGLGGLGSPDLGNMLGGSPDVSLFSQMLQNPAMMQMMQSIMSDPQTMNQLLSFNPNARNLMESNPQMREIFQNPEFLRQLTSPETLQQLLLFQQSLLGQLGQHQPNQGRNNSGSATGTPGNPSLDTLMSMLSGLGSGGGIGVPNTSNVPPEELYATQLTQLQEMGFIDTAENIQALLATAGNVHAAVERLLGNLGQ</sequence>
<dbReference type="Gene3D" id="1.10.8.10">
    <property type="entry name" value="DNA helicase RuvA subunit, C-terminal domain"/>
    <property type="match status" value="1"/>
</dbReference>
<feature type="region of interest" description="Disordered" evidence="1">
    <location>
        <begin position="318"/>
        <end position="343"/>
    </location>
</feature>
<dbReference type="EMBL" id="CM007647">
    <property type="protein sequence ID" value="ONL99594.1"/>
    <property type="molecule type" value="Genomic_DNA"/>
</dbReference>
<dbReference type="SUPFAM" id="SSF46934">
    <property type="entry name" value="UBA-like"/>
    <property type="match status" value="1"/>
</dbReference>
<dbReference type="CDD" id="cd14399">
    <property type="entry name" value="UBA_PLICs"/>
    <property type="match status" value="1"/>
</dbReference>
<feature type="compositionally biased region" description="Polar residues" evidence="1">
    <location>
        <begin position="133"/>
        <end position="143"/>
    </location>
</feature>
<feature type="compositionally biased region" description="Gly residues" evidence="1">
    <location>
        <begin position="182"/>
        <end position="195"/>
    </location>
</feature>
<dbReference type="FunFam" id="1.10.8.10:FF:000042">
    <property type="entry name" value="Ubiquitin domain-containing protein DSK2b"/>
    <property type="match status" value="1"/>
</dbReference>
<dbReference type="PANTHER" id="PTHR10677">
    <property type="entry name" value="UBIQUILIN"/>
    <property type="match status" value="1"/>
</dbReference>
<accession>A0A1D6K7S0</accession>
<dbReference type="InterPro" id="IPR009060">
    <property type="entry name" value="UBA-like_sf"/>
</dbReference>
<dbReference type="ExpressionAtlas" id="A0A1D6K7S0">
    <property type="expression patterns" value="baseline and differential"/>
</dbReference>
<dbReference type="SMART" id="SM00727">
    <property type="entry name" value="STI1"/>
    <property type="match status" value="3"/>
</dbReference>
<dbReference type="Pfam" id="PF23195">
    <property type="entry name" value="UBQLN1"/>
    <property type="match status" value="2"/>
</dbReference>
<feature type="compositionally biased region" description="Polar residues" evidence="1">
    <location>
        <begin position="322"/>
        <end position="343"/>
    </location>
</feature>
<feature type="compositionally biased region" description="Polar residues" evidence="1">
    <location>
        <begin position="159"/>
        <end position="177"/>
    </location>
</feature>
<name>A0A1D6K7S0_MAIZE</name>
<dbReference type="InterPro" id="IPR006636">
    <property type="entry name" value="STI1_HS-bd"/>
</dbReference>
<protein>
    <submittedName>
        <fullName evidence="2">Ubiquitin domain-containing protein DSK2b</fullName>
    </submittedName>
</protein>
<gene>
    <name evidence="2" type="ORF">ZEAMMB73_Zm00001d029782</name>
</gene>
<dbReference type="PROSITE" id="PS50030">
    <property type="entry name" value="UBA"/>
    <property type="match status" value="1"/>
</dbReference>
<dbReference type="InterPro" id="IPR015496">
    <property type="entry name" value="Ubiquilin"/>
</dbReference>
<dbReference type="InterPro" id="IPR015940">
    <property type="entry name" value="UBA"/>
</dbReference>
<evidence type="ECO:0000256" key="1">
    <source>
        <dbReference type="SAM" id="MobiDB-lite"/>
    </source>
</evidence>
<organism evidence="2">
    <name type="scientific">Zea mays</name>
    <name type="common">Maize</name>
    <dbReference type="NCBI Taxonomy" id="4577"/>
    <lineage>
        <taxon>Eukaryota</taxon>
        <taxon>Viridiplantae</taxon>
        <taxon>Streptophyta</taxon>
        <taxon>Embryophyta</taxon>
        <taxon>Tracheophyta</taxon>
        <taxon>Spermatophyta</taxon>
        <taxon>Magnoliopsida</taxon>
        <taxon>Liliopsida</taxon>
        <taxon>Poales</taxon>
        <taxon>Poaceae</taxon>
        <taxon>PACMAD clade</taxon>
        <taxon>Panicoideae</taxon>
        <taxon>Andropogonodae</taxon>
        <taxon>Andropogoneae</taxon>
        <taxon>Tripsacinae</taxon>
        <taxon>Zea</taxon>
    </lineage>
</organism>
<feature type="region of interest" description="Disordered" evidence="1">
    <location>
        <begin position="107"/>
        <end position="195"/>
    </location>
</feature>
<dbReference type="PANTHER" id="PTHR10677:SF3">
    <property type="entry name" value="FI07626P-RELATED"/>
    <property type="match status" value="1"/>
</dbReference>
<dbReference type="SMART" id="SM00165">
    <property type="entry name" value="UBA"/>
    <property type="match status" value="1"/>
</dbReference>
<dbReference type="FunFam" id="1.10.260.100:FF:000005">
    <property type="entry name" value="Ubiquitin domain-containing protein DSK2b"/>
    <property type="match status" value="1"/>
</dbReference>
<dbReference type="AlphaFoldDB" id="A0A1D6K7S0"/>
<dbReference type="Gene3D" id="1.10.260.100">
    <property type="match status" value="1"/>
</dbReference>